<keyword evidence="1" id="KW-0732">Signal</keyword>
<proteinExistence type="predicted"/>
<dbReference type="InterPro" id="IPR053243">
    <property type="entry name" value="SJ_maturation_regulator"/>
</dbReference>
<dbReference type="GO" id="GO:0045217">
    <property type="term" value="P:cell-cell junction maintenance"/>
    <property type="evidence" value="ECO:0007669"/>
    <property type="project" value="TreeGrafter"/>
</dbReference>
<evidence type="ECO:0000313" key="5">
    <source>
        <dbReference type="Proteomes" id="UP000267606"/>
    </source>
</evidence>
<evidence type="ECO:0000313" key="6">
    <source>
        <dbReference type="WBParaSite" id="OFLC_0000298401-mRNA-1"/>
    </source>
</evidence>
<evidence type="ECO:0000256" key="1">
    <source>
        <dbReference type="ARBA" id="ARBA00022729"/>
    </source>
</evidence>
<protein>
    <submittedName>
        <fullName evidence="4 6">Uncharacterized protein</fullName>
    </submittedName>
</protein>
<dbReference type="PANTHER" id="PTHR47653">
    <property type="entry name" value="PROTEIN BARK BEETLE"/>
    <property type="match status" value="1"/>
</dbReference>
<reference evidence="4 5" key="2">
    <citation type="submission" date="2018-11" db="EMBL/GenBank/DDBJ databases">
        <authorList>
            <consortium name="Pathogen Informatics"/>
        </authorList>
    </citation>
    <scope>NUCLEOTIDE SEQUENCE [LARGE SCALE GENOMIC DNA]</scope>
</reference>
<reference evidence="6" key="1">
    <citation type="submission" date="2016-06" db="UniProtKB">
        <authorList>
            <consortium name="WormBaseParasite"/>
        </authorList>
    </citation>
    <scope>IDENTIFICATION</scope>
</reference>
<dbReference type="STRING" id="387005.A0A183H674"/>
<gene>
    <name evidence="4" type="ORF">OFLC_LOCUS2985</name>
</gene>
<organism evidence="6">
    <name type="scientific">Onchocerca flexuosa</name>
    <dbReference type="NCBI Taxonomy" id="387005"/>
    <lineage>
        <taxon>Eukaryota</taxon>
        <taxon>Metazoa</taxon>
        <taxon>Ecdysozoa</taxon>
        <taxon>Nematoda</taxon>
        <taxon>Chromadorea</taxon>
        <taxon>Rhabditida</taxon>
        <taxon>Spirurina</taxon>
        <taxon>Spiruromorpha</taxon>
        <taxon>Filarioidea</taxon>
        <taxon>Onchocercidae</taxon>
        <taxon>Onchocerca</taxon>
    </lineage>
</organism>
<dbReference type="AlphaFoldDB" id="A0A183H674"/>
<evidence type="ECO:0000256" key="3">
    <source>
        <dbReference type="ARBA" id="ARBA00023180"/>
    </source>
</evidence>
<dbReference type="WBParaSite" id="OFLC_0000298401-mRNA-1">
    <property type="protein sequence ID" value="OFLC_0000298401-mRNA-1"/>
    <property type="gene ID" value="OFLC_0000298401"/>
</dbReference>
<dbReference type="GO" id="GO:0016020">
    <property type="term" value="C:membrane"/>
    <property type="evidence" value="ECO:0007669"/>
    <property type="project" value="TreeGrafter"/>
</dbReference>
<evidence type="ECO:0000256" key="2">
    <source>
        <dbReference type="ARBA" id="ARBA00022737"/>
    </source>
</evidence>
<name>A0A183H674_9BILA</name>
<dbReference type="PANTHER" id="PTHR47653:SF1">
    <property type="entry name" value="DELETED IN MALIGNANT BRAIN TUMORS 1 PROTEIN"/>
    <property type="match status" value="1"/>
</dbReference>
<keyword evidence="5" id="KW-1185">Reference proteome</keyword>
<dbReference type="Proteomes" id="UP000267606">
    <property type="component" value="Unassembled WGS sequence"/>
</dbReference>
<evidence type="ECO:0000313" key="4">
    <source>
        <dbReference type="EMBL" id="VDO34891.1"/>
    </source>
</evidence>
<keyword evidence="3" id="KW-0325">Glycoprotein</keyword>
<accession>A0A183H674</accession>
<keyword evidence="2" id="KW-0677">Repeat</keyword>
<sequence>MEANNVFIIPNVNIDKLTVHESHLNQRKFLIAKATSDCPLALLDPCVYEMSLFASGHEYGLNSRLAIQVINRVNEESDEDIVLIDNIGKKNWSVRSDLIHFPILSISNTLQLKYTRTYGKPSVIVLVLFLDAQEYLNRFVHVYQSEIISNQHAISSIHYSNWTTRNDNLLTRWAIEKLWFQKVNFINNTEAIIWIHSPQHVISNNTPLAKMTENRFENNTNFAIFLNGYYAFINISSNNFTNNNAPNEIGLITLKGMEKDLFFERNRLIYNHGCWMLKMDIRSHSLRDEVTAWIQYNYFMQNGFLRDTEEYVDMWPRSFTIGIFGSQLANIHFNRLRNILFDFELISGAKSADVKDTMNVTYNWWGVANEAEIYQRIFDFDDWNIFTLAMFNPFYVTEENFISFWWKPENVVNY</sequence>
<dbReference type="EMBL" id="UZAJ01001866">
    <property type="protein sequence ID" value="VDO34891.1"/>
    <property type="molecule type" value="Genomic_DNA"/>
</dbReference>